<feature type="domain" description="PH" evidence="2">
    <location>
        <begin position="2"/>
        <end position="111"/>
    </location>
</feature>
<dbReference type="InParanoid" id="A0A1X7VA95"/>
<feature type="compositionally biased region" description="Low complexity" evidence="1">
    <location>
        <begin position="440"/>
        <end position="449"/>
    </location>
</feature>
<dbReference type="SUPFAM" id="SSF50729">
    <property type="entry name" value="PH domain-like"/>
    <property type="match status" value="2"/>
</dbReference>
<feature type="compositionally biased region" description="Low complexity" evidence="1">
    <location>
        <begin position="219"/>
        <end position="232"/>
    </location>
</feature>
<feature type="compositionally biased region" description="Low complexity" evidence="1">
    <location>
        <begin position="257"/>
        <end position="266"/>
    </location>
</feature>
<dbReference type="InterPro" id="IPR011993">
    <property type="entry name" value="PH-like_dom_sf"/>
</dbReference>
<dbReference type="SMART" id="SM00233">
    <property type="entry name" value="PH"/>
    <property type="match status" value="1"/>
</dbReference>
<evidence type="ECO:0000256" key="1">
    <source>
        <dbReference type="SAM" id="MobiDB-lite"/>
    </source>
</evidence>
<keyword evidence="4" id="KW-1185">Reference proteome</keyword>
<dbReference type="Pfam" id="PF02174">
    <property type="entry name" value="IRS"/>
    <property type="match status" value="1"/>
</dbReference>
<evidence type="ECO:0000259" key="2">
    <source>
        <dbReference type="PROSITE" id="PS50003"/>
    </source>
</evidence>
<reference evidence="4" key="1">
    <citation type="journal article" date="2010" name="Nature">
        <title>The Amphimedon queenslandica genome and the evolution of animal complexity.</title>
        <authorList>
            <person name="Srivastava M."/>
            <person name="Simakov O."/>
            <person name="Chapman J."/>
            <person name="Fahey B."/>
            <person name="Gauthier M.E."/>
            <person name="Mitros T."/>
            <person name="Richards G.S."/>
            <person name="Conaco C."/>
            <person name="Dacre M."/>
            <person name="Hellsten U."/>
            <person name="Larroux C."/>
            <person name="Putnam N.H."/>
            <person name="Stanke M."/>
            <person name="Adamska M."/>
            <person name="Darling A."/>
            <person name="Degnan S.M."/>
            <person name="Oakley T.H."/>
            <person name="Plachetzki D.C."/>
            <person name="Zhai Y."/>
            <person name="Adamski M."/>
            <person name="Calcino A."/>
            <person name="Cummins S.F."/>
            <person name="Goodstein D.M."/>
            <person name="Harris C."/>
            <person name="Jackson D.J."/>
            <person name="Leys S.P."/>
            <person name="Shu S."/>
            <person name="Woodcroft B.J."/>
            <person name="Vervoort M."/>
            <person name="Kosik K.S."/>
            <person name="Manning G."/>
            <person name="Degnan B.M."/>
            <person name="Rokhsar D.S."/>
        </authorList>
    </citation>
    <scope>NUCLEOTIDE SEQUENCE [LARGE SCALE GENOMIC DNA]</scope>
</reference>
<dbReference type="PANTHER" id="PTHR21258">
    <property type="entry name" value="DOCKING PROTEIN RELATED"/>
    <property type="match status" value="1"/>
</dbReference>
<feature type="region of interest" description="Disordered" evidence="1">
    <location>
        <begin position="440"/>
        <end position="586"/>
    </location>
</feature>
<evidence type="ECO:0000313" key="4">
    <source>
        <dbReference type="Proteomes" id="UP000007879"/>
    </source>
</evidence>
<evidence type="ECO:0000313" key="3">
    <source>
        <dbReference type="EnsemblMetazoa" id="Aqu2.1.37225_001"/>
    </source>
</evidence>
<dbReference type="SMART" id="SM01244">
    <property type="entry name" value="IRS"/>
    <property type="match status" value="1"/>
</dbReference>
<name>A0A1X7VA95_AMPQE</name>
<feature type="region of interest" description="Disordered" evidence="1">
    <location>
        <begin position="214"/>
        <end position="266"/>
    </location>
</feature>
<dbReference type="EnsemblMetazoa" id="XM_011404351.2">
    <property type="protein sequence ID" value="XP_011402653.2"/>
    <property type="gene ID" value="LOC105312034"/>
</dbReference>
<gene>
    <name evidence="3" type="primary">105312034</name>
</gene>
<accession>A0A1X7VA95</accession>
<organism evidence="3">
    <name type="scientific">Amphimedon queenslandica</name>
    <name type="common">Sponge</name>
    <dbReference type="NCBI Taxonomy" id="400682"/>
    <lineage>
        <taxon>Eukaryota</taxon>
        <taxon>Metazoa</taxon>
        <taxon>Porifera</taxon>
        <taxon>Demospongiae</taxon>
        <taxon>Heteroscleromorpha</taxon>
        <taxon>Haplosclerida</taxon>
        <taxon>Niphatidae</taxon>
        <taxon>Amphimedon</taxon>
    </lineage>
</organism>
<dbReference type="PROSITE" id="PS50003">
    <property type="entry name" value="PH_DOMAIN"/>
    <property type="match status" value="1"/>
</dbReference>
<dbReference type="GO" id="GO:0005737">
    <property type="term" value="C:cytoplasm"/>
    <property type="evidence" value="ECO:0007669"/>
    <property type="project" value="TreeGrafter"/>
</dbReference>
<feature type="compositionally biased region" description="Polar residues" evidence="1">
    <location>
        <begin position="489"/>
        <end position="498"/>
    </location>
</feature>
<protein>
    <recommendedName>
        <fullName evidence="2">PH domain-containing protein</fullName>
    </recommendedName>
</protein>
<proteinExistence type="predicted"/>
<dbReference type="InterPro" id="IPR050996">
    <property type="entry name" value="Docking_Protein_DOK"/>
</dbReference>
<dbReference type="AlphaFoldDB" id="A0A1X7VA95"/>
<dbReference type="Proteomes" id="UP000007879">
    <property type="component" value="Unassembled WGS sequence"/>
</dbReference>
<dbReference type="Gene3D" id="2.30.29.30">
    <property type="entry name" value="Pleckstrin-homology domain (PH domain)/Phosphotyrosine-binding domain (PTB)"/>
    <property type="match status" value="2"/>
</dbReference>
<feature type="compositionally biased region" description="Polar residues" evidence="1">
    <location>
        <begin position="506"/>
        <end position="520"/>
    </location>
</feature>
<feature type="compositionally biased region" description="Polar residues" evidence="1">
    <location>
        <begin position="465"/>
        <end position="474"/>
    </location>
</feature>
<sequence>MEVIHEGVLEIGVKPDSKSSKDWTSRLFVLKNYTSTGRATLDFYKSTKKRWQKQSIKGVISLWPSFSLSIAHQCSYKFTLRLETPEQIVFLAAPSQALMNRWYYFIQTQHILVPMHDMYLFNVQGRDSEFMNIIGAVGDCQLVITTECRLMAIKLPKKEVLCIWPFDTLKTFSYGGGLFSFTSGRHSPHGPGDYAFITTQDKLIHDSLQKSIDKARRGSTISSGSSSHLSVSERPPAKLPSPGGLFMHNERDEDSSSDVVTSSSEENQLGGVVLGVASNNIYTEADVSPSHPPPLPNQPPPKVPPKGLPGAVPGKAWLHDRYQSASPEVDMTGNETGGDHLYSHTVHPGKVTSPVEENPSIYNALVHNGKTASANYELAYPKPAQQVIQGTENYSFISQDSAKKNTKPVDIAPPALPISPVGMTTNPLYGSSGNLLEAVESASSLSPSNKPLPPELVTDPLPSSDPLSEVQNVPQEEKPKQPTRPDVTANPTYVTTTLKEAPPTAPTTENNQPTITTAITENDDPKPPPIREYSKVSKPVPFPEVSNGSENIPGSLGSDIIASSVSSDPPPIPEREYSFSDCDNTN</sequence>
<dbReference type="STRING" id="400682.A0A1X7VA95"/>
<dbReference type="EnsemblMetazoa" id="Aqu2.1.37225_001">
    <property type="protein sequence ID" value="Aqu2.1.37225_001"/>
    <property type="gene ID" value="Aqu2.1.37225"/>
</dbReference>
<dbReference type="InterPro" id="IPR002404">
    <property type="entry name" value="IRS_PTB"/>
</dbReference>
<dbReference type="GO" id="GO:0007169">
    <property type="term" value="P:cell surface receptor protein tyrosine kinase signaling pathway"/>
    <property type="evidence" value="ECO:0007669"/>
    <property type="project" value="TreeGrafter"/>
</dbReference>
<reference evidence="3" key="2">
    <citation type="submission" date="2017-05" db="UniProtKB">
        <authorList>
            <consortium name="EnsemblMetazoa"/>
        </authorList>
    </citation>
    <scope>IDENTIFICATION</scope>
</reference>
<dbReference type="InterPro" id="IPR001849">
    <property type="entry name" value="PH_domain"/>
</dbReference>
<dbReference type="KEGG" id="aqu:105312034"/>
<dbReference type="PANTHER" id="PTHR21258:SF56">
    <property type="entry name" value="IRS-TYPE PTB DOMAIN-CONTAINING PROTEIN"/>
    <property type="match status" value="1"/>
</dbReference>